<feature type="transmembrane region" description="Helical" evidence="13">
    <location>
        <begin position="141"/>
        <end position="161"/>
    </location>
</feature>
<evidence type="ECO:0000256" key="11">
    <source>
        <dbReference type="ARBA" id="ARBA00023136"/>
    </source>
</evidence>
<evidence type="ECO:0000256" key="8">
    <source>
        <dbReference type="ARBA" id="ARBA00022982"/>
    </source>
</evidence>
<keyword evidence="3" id="KW-0813">Transport</keyword>
<evidence type="ECO:0000256" key="3">
    <source>
        <dbReference type="ARBA" id="ARBA00022448"/>
    </source>
</evidence>
<dbReference type="InterPro" id="IPR016174">
    <property type="entry name" value="Di-haem_cyt_TM"/>
</dbReference>
<keyword evidence="4" id="KW-1003">Cell membrane</keyword>
<evidence type="ECO:0000256" key="6">
    <source>
        <dbReference type="ARBA" id="ARBA00022692"/>
    </source>
</evidence>
<evidence type="ECO:0000256" key="7">
    <source>
        <dbReference type="ARBA" id="ARBA00022723"/>
    </source>
</evidence>
<keyword evidence="16" id="KW-1185">Reference proteome</keyword>
<comment type="caution">
    <text evidence="15">The sequence shown here is derived from an EMBL/GenBank/DDBJ whole genome shotgun (WGS) entry which is preliminary data.</text>
</comment>
<evidence type="ECO:0000256" key="4">
    <source>
        <dbReference type="ARBA" id="ARBA00022475"/>
    </source>
</evidence>
<keyword evidence="11 13" id="KW-0472">Membrane</keyword>
<comment type="subcellular location">
    <subcellularLocation>
        <location evidence="2">Cell membrane</location>
        <topology evidence="2">Multi-pass membrane protein</topology>
    </subcellularLocation>
</comment>
<dbReference type="Pfam" id="PF01292">
    <property type="entry name" value="Ni_hydr_CYTB"/>
    <property type="match status" value="1"/>
</dbReference>
<dbReference type="PANTHER" id="PTHR30529:SF1">
    <property type="entry name" value="CYTOCHROME B561 HOMOLOG 2"/>
    <property type="match status" value="1"/>
</dbReference>
<keyword evidence="8" id="KW-0249">Electron transport</keyword>
<keyword evidence="10" id="KW-0408">Iron</keyword>
<comment type="similarity">
    <text evidence="12">Belongs to the cytochrome b561 family.</text>
</comment>
<sequence>MDRYNGVARALHWAMALLIILALVLGIGHDALPKDWAVIPIHKSIGLTVLALTLVRIIWRLANPAPRLSAAMPNWEKGAAHATHALFYIFMIVLPLSGWIMTSEGTRPLNWFFLFDVPKLPVAKGDMLVDLAGEGHEVMGFIWAALILLHIGAALRHHYLLKDNVMRRML</sequence>
<evidence type="ECO:0000256" key="1">
    <source>
        <dbReference type="ARBA" id="ARBA00001970"/>
    </source>
</evidence>
<keyword evidence="5" id="KW-0349">Heme</keyword>
<evidence type="ECO:0000259" key="14">
    <source>
        <dbReference type="Pfam" id="PF01292"/>
    </source>
</evidence>
<dbReference type="InterPro" id="IPR052168">
    <property type="entry name" value="Cytochrome_b561_oxidase"/>
</dbReference>
<comment type="cofactor">
    <cofactor evidence="1">
        <name>heme b</name>
        <dbReference type="ChEBI" id="CHEBI:60344"/>
    </cofactor>
</comment>
<feature type="transmembrane region" description="Helical" evidence="13">
    <location>
        <begin position="79"/>
        <end position="101"/>
    </location>
</feature>
<dbReference type="EMBL" id="JAVDWV010000008">
    <property type="protein sequence ID" value="MDR7155186.1"/>
    <property type="molecule type" value="Genomic_DNA"/>
</dbReference>
<feature type="domain" description="Cytochrome b561 bacterial/Ni-hydrogenase" evidence="14">
    <location>
        <begin position="3"/>
        <end position="170"/>
    </location>
</feature>
<evidence type="ECO:0000256" key="10">
    <source>
        <dbReference type="ARBA" id="ARBA00023004"/>
    </source>
</evidence>
<evidence type="ECO:0000256" key="9">
    <source>
        <dbReference type="ARBA" id="ARBA00022989"/>
    </source>
</evidence>
<name>A0ABU1X0S9_SPHXE</name>
<dbReference type="Gene3D" id="1.20.950.20">
    <property type="entry name" value="Transmembrane di-heme cytochromes, Chain C"/>
    <property type="match status" value="1"/>
</dbReference>
<dbReference type="Proteomes" id="UP001267638">
    <property type="component" value="Unassembled WGS sequence"/>
</dbReference>
<evidence type="ECO:0000313" key="16">
    <source>
        <dbReference type="Proteomes" id="UP001267638"/>
    </source>
</evidence>
<dbReference type="PANTHER" id="PTHR30529">
    <property type="entry name" value="CYTOCHROME B561"/>
    <property type="match status" value="1"/>
</dbReference>
<proteinExistence type="inferred from homology"/>
<evidence type="ECO:0000256" key="2">
    <source>
        <dbReference type="ARBA" id="ARBA00004651"/>
    </source>
</evidence>
<feature type="transmembrane region" description="Helical" evidence="13">
    <location>
        <begin position="41"/>
        <end position="59"/>
    </location>
</feature>
<evidence type="ECO:0000256" key="5">
    <source>
        <dbReference type="ARBA" id="ARBA00022617"/>
    </source>
</evidence>
<feature type="transmembrane region" description="Helical" evidence="13">
    <location>
        <begin position="12"/>
        <end position="29"/>
    </location>
</feature>
<evidence type="ECO:0000256" key="12">
    <source>
        <dbReference type="ARBA" id="ARBA00037975"/>
    </source>
</evidence>
<protein>
    <submittedName>
        <fullName evidence="15">Cytochrome b561</fullName>
    </submittedName>
</protein>
<keyword evidence="9 13" id="KW-1133">Transmembrane helix</keyword>
<keyword evidence="7" id="KW-0479">Metal-binding</keyword>
<evidence type="ECO:0000313" key="15">
    <source>
        <dbReference type="EMBL" id="MDR7155186.1"/>
    </source>
</evidence>
<reference evidence="15 16" key="1">
    <citation type="submission" date="2023-07" db="EMBL/GenBank/DDBJ databases">
        <title>Sorghum-associated microbial communities from plants grown in Nebraska, USA.</title>
        <authorList>
            <person name="Schachtman D."/>
        </authorList>
    </citation>
    <scope>NUCLEOTIDE SEQUENCE [LARGE SCALE GENOMIC DNA]</scope>
    <source>
        <strain evidence="15 16">4256</strain>
    </source>
</reference>
<dbReference type="InterPro" id="IPR011577">
    <property type="entry name" value="Cyt_b561_bac/Ni-Hgenase"/>
</dbReference>
<dbReference type="SUPFAM" id="SSF81342">
    <property type="entry name" value="Transmembrane di-heme cytochromes"/>
    <property type="match status" value="1"/>
</dbReference>
<gene>
    <name evidence="15" type="ORF">J2W40_002008</name>
</gene>
<keyword evidence="6 13" id="KW-0812">Transmembrane</keyword>
<evidence type="ECO:0000256" key="13">
    <source>
        <dbReference type="SAM" id="Phobius"/>
    </source>
</evidence>
<dbReference type="RefSeq" id="WP_310224230.1">
    <property type="nucleotide sequence ID" value="NZ_JAVDWV010000008.1"/>
</dbReference>
<accession>A0ABU1X0S9</accession>
<organism evidence="15 16">
    <name type="scientific">Sphingobium xenophagum</name>
    <dbReference type="NCBI Taxonomy" id="121428"/>
    <lineage>
        <taxon>Bacteria</taxon>
        <taxon>Pseudomonadati</taxon>
        <taxon>Pseudomonadota</taxon>
        <taxon>Alphaproteobacteria</taxon>
        <taxon>Sphingomonadales</taxon>
        <taxon>Sphingomonadaceae</taxon>
        <taxon>Sphingobium</taxon>
    </lineage>
</organism>